<feature type="compositionally biased region" description="Basic and acidic residues" evidence="14">
    <location>
        <begin position="30"/>
        <end position="44"/>
    </location>
</feature>
<keyword evidence="4 13" id="KW-0547">Nucleotide-binding</keyword>
<dbReference type="InterPro" id="IPR044764">
    <property type="entry name" value="DDX52/Rok1_DEADc"/>
</dbReference>
<reference evidence="18 19" key="1">
    <citation type="submission" date="2018-02" db="EMBL/GenBank/DDBJ databases">
        <title>Genome sequence of the basidiomycete white-rot fungus Phlebia centrifuga.</title>
        <authorList>
            <person name="Granchi Z."/>
            <person name="Peng M."/>
            <person name="de Vries R.P."/>
            <person name="Hilden K."/>
            <person name="Makela M.R."/>
            <person name="Grigoriev I."/>
            <person name="Riley R."/>
        </authorList>
    </citation>
    <scope>NUCLEOTIDE SEQUENCE [LARGE SCALE GENOMIC DNA]</scope>
    <source>
        <strain evidence="18 19">FBCC195</strain>
    </source>
</reference>
<evidence type="ECO:0000256" key="3">
    <source>
        <dbReference type="ARBA" id="ARBA00022517"/>
    </source>
</evidence>
<comment type="catalytic activity">
    <reaction evidence="11">
        <text>ATP + H2O = ADP + phosphate + H(+)</text>
        <dbReference type="Rhea" id="RHEA:13065"/>
        <dbReference type="ChEBI" id="CHEBI:15377"/>
        <dbReference type="ChEBI" id="CHEBI:15378"/>
        <dbReference type="ChEBI" id="CHEBI:30616"/>
        <dbReference type="ChEBI" id="CHEBI:43474"/>
        <dbReference type="ChEBI" id="CHEBI:456216"/>
        <dbReference type="EC" id="3.6.4.13"/>
    </reaction>
</comment>
<dbReference type="InterPro" id="IPR000629">
    <property type="entry name" value="RNA-helicase_DEAD-box_CS"/>
</dbReference>
<keyword evidence="9" id="KW-0539">Nucleus</keyword>
<evidence type="ECO:0000313" key="18">
    <source>
        <dbReference type="EMBL" id="PSS37178.1"/>
    </source>
</evidence>
<feature type="short sequence motif" description="Q motif" evidence="12">
    <location>
        <begin position="127"/>
        <end position="155"/>
    </location>
</feature>
<dbReference type="InterPro" id="IPR011545">
    <property type="entry name" value="DEAD/DEAH_box_helicase_dom"/>
</dbReference>
<dbReference type="CDD" id="cd17957">
    <property type="entry name" value="DEADc_DDX52"/>
    <property type="match status" value="1"/>
</dbReference>
<evidence type="ECO:0000256" key="1">
    <source>
        <dbReference type="ARBA" id="ARBA00004123"/>
    </source>
</evidence>
<dbReference type="InterPro" id="IPR027417">
    <property type="entry name" value="P-loop_NTPase"/>
</dbReference>
<dbReference type="Proteomes" id="UP000186601">
    <property type="component" value="Unassembled WGS sequence"/>
</dbReference>
<dbReference type="SMART" id="SM00487">
    <property type="entry name" value="DEXDc"/>
    <property type="match status" value="1"/>
</dbReference>
<keyword evidence="19" id="KW-1185">Reference proteome</keyword>
<keyword evidence="3" id="KW-0690">Ribosome biogenesis</keyword>
<evidence type="ECO:0000259" key="15">
    <source>
        <dbReference type="PROSITE" id="PS51192"/>
    </source>
</evidence>
<feature type="domain" description="Helicase ATP-binding" evidence="15">
    <location>
        <begin position="158"/>
        <end position="337"/>
    </location>
</feature>
<evidence type="ECO:0000256" key="12">
    <source>
        <dbReference type="PROSITE-ProRule" id="PRU00552"/>
    </source>
</evidence>
<feature type="compositionally biased region" description="Acidic residues" evidence="14">
    <location>
        <begin position="81"/>
        <end position="100"/>
    </location>
</feature>
<dbReference type="GO" id="GO:0005524">
    <property type="term" value="F:ATP binding"/>
    <property type="evidence" value="ECO:0007669"/>
    <property type="project" value="UniProtKB-KW"/>
</dbReference>
<keyword evidence="5 13" id="KW-0378">Hydrolase</keyword>
<keyword evidence="8" id="KW-0694">RNA-binding</keyword>
<organism evidence="18 19">
    <name type="scientific">Hermanssonia centrifuga</name>
    <dbReference type="NCBI Taxonomy" id="98765"/>
    <lineage>
        <taxon>Eukaryota</taxon>
        <taxon>Fungi</taxon>
        <taxon>Dikarya</taxon>
        <taxon>Basidiomycota</taxon>
        <taxon>Agaricomycotina</taxon>
        <taxon>Agaricomycetes</taxon>
        <taxon>Polyporales</taxon>
        <taxon>Meruliaceae</taxon>
        <taxon>Hermanssonia</taxon>
    </lineage>
</organism>
<dbReference type="EMBL" id="MLYV02000081">
    <property type="protein sequence ID" value="PSS37178.1"/>
    <property type="molecule type" value="Genomic_DNA"/>
</dbReference>
<keyword evidence="7 13" id="KW-0067">ATP-binding</keyword>
<evidence type="ECO:0000256" key="9">
    <source>
        <dbReference type="ARBA" id="ARBA00023242"/>
    </source>
</evidence>
<feature type="compositionally biased region" description="Basic and acidic residues" evidence="14">
    <location>
        <begin position="63"/>
        <end position="73"/>
    </location>
</feature>
<feature type="compositionally biased region" description="Basic and acidic residues" evidence="14">
    <location>
        <begin position="555"/>
        <end position="575"/>
    </location>
</feature>
<dbReference type="AlphaFoldDB" id="A0A2R6S4G5"/>
<dbReference type="GO" id="GO:0016787">
    <property type="term" value="F:hydrolase activity"/>
    <property type="evidence" value="ECO:0007669"/>
    <property type="project" value="UniProtKB-KW"/>
</dbReference>
<dbReference type="GO" id="GO:0005634">
    <property type="term" value="C:nucleus"/>
    <property type="evidence" value="ECO:0007669"/>
    <property type="project" value="UniProtKB-SubCell"/>
</dbReference>
<dbReference type="PROSITE" id="PS00039">
    <property type="entry name" value="DEAD_ATP_HELICASE"/>
    <property type="match status" value="1"/>
</dbReference>
<name>A0A2R6S4G5_9APHY</name>
<evidence type="ECO:0000256" key="2">
    <source>
        <dbReference type="ARBA" id="ARBA00012552"/>
    </source>
</evidence>
<dbReference type="PROSITE" id="PS51195">
    <property type="entry name" value="Q_MOTIF"/>
    <property type="match status" value="1"/>
</dbReference>
<proteinExistence type="inferred from homology"/>
<comment type="similarity">
    <text evidence="10">Belongs to the DEAD box helicase family. DDX52/ROK1 subfamily.</text>
</comment>
<dbReference type="Pfam" id="PF00271">
    <property type="entry name" value="Helicase_C"/>
    <property type="match status" value="1"/>
</dbReference>
<evidence type="ECO:0000256" key="10">
    <source>
        <dbReference type="ARBA" id="ARBA00024355"/>
    </source>
</evidence>
<dbReference type="GO" id="GO:0030490">
    <property type="term" value="P:maturation of SSU-rRNA"/>
    <property type="evidence" value="ECO:0007669"/>
    <property type="project" value="InterPro"/>
</dbReference>
<evidence type="ECO:0000259" key="16">
    <source>
        <dbReference type="PROSITE" id="PS51194"/>
    </source>
</evidence>
<comment type="caution">
    <text evidence="18">The sequence shown here is derived from an EMBL/GenBank/DDBJ whole genome shotgun (WGS) entry which is preliminary data.</text>
</comment>
<evidence type="ECO:0000256" key="4">
    <source>
        <dbReference type="ARBA" id="ARBA00022741"/>
    </source>
</evidence>
<dbReference type="OrthoDB" id="360161at2759"/>
<dbReference type="GO" id="GO:0003723">
    <property type="term" value="F:RNA binding"/>
    <property type="evidence" value="ECO:0007669"/>
    <property type="project" value="UniProtKB-KW"/>
</dbReference>
<protein>
    <recommendedName>
        <fullName evidence="2">RNA helicase</fullName>
        <ecNumber evidence="2">3.6.4.13</ecNumber>
    </recommendedName>
</protein>
<evidence type="ECO:0000259" key="17">
    <source>
        <dbReference type="PROSITE" id="PS51195"/>
    </source>
</evidence>
<keyword evidence="6 13" id="KW-0347">Helicase</keyword>
<dbReference type="CDD" id="cd18787">
    <property type="entry name" value="SF2_C_DEAD"/>
    <property type="match status" value="1"/>
</dbReference>
<dbReference type="GO" id="GO:0005829">
    <property type="term" value="C:cytosol"/>
    <property type="evidence" value="ECO:0007669"/>
    <property type="project" value="TreeGrafter"/>
</dbReference>
<accession>A0A2R6S4G5</accession>
<feature type="region of interest" description="Disordered" evidence="14">
    <location>
        <begin position="27"/>
        <end position="119"/>
    </location>
</feature>
<dbReference type="PANTHER" id="PTHR47959">
    <property type="entry name" value="ATP-DEPENDENT RNA HELICASE RHLE-RELATED"/>
    <property type="match status" value="1"/>
</dbReference>
<evidence type="ECO:0000256" key="6">
    <source>
        <dbReference type="ARBA" id="ARBA00022806"/>
    </source>
</evidence>
<dbReference type="InterPro" id="IPR050079">
    <property type="entry name" value="DEAD_box_RNA_helicase"/>
</dbReference>
<comment type="subcellular location">
    <subcellularLocation>
        <location evidence="1">Nucleus</location>
    </subcellularLocation>
</comment>
<dbReference type="Pfam" id="PF00270">
    <property type="entry name" value="DEAD"/>
    <property type="match status" value="1"/>
</dbReference>
<dbReference type="InterPro" id="IPR014014">
    <property type="entry name" value="RNA_helicase_DEAD_Q_motif"/>
</dbReference>
<gene>
    <name evidence="18" type="ORF">PHLCEN_2v1051</name>
</gene>
<dbReference type="GO" id="GO:0003724">
    <property type="term" value="F:RNA helicase activity"/>
    <property type="evidence" value="ECO:0007669"/>
    <property type="project" value="UniProtKB-EC"/>
</dbReference>
<dbReference type="PROSITE" id="PS51194">
    <property type="entry name" value="HELICASE_CTER"/>
    <property type="match status" value="1"/>
</dbReference>
<evidence type="ECO:0000313" key="19">
    <source>
        <dbReference type="Proteomes" id="UP000186601"/>
    </source>
</evidence>
<feature type="domain" description="DEAD-box RNA helicase Q" evidence="17">
    <location>
        <begin position="127"/>
        <end position="155"/>
    </location>
</feature>
<dbReference type="InterPro" id="IPR001650">
    <property type="entry name" value="Helicase_C-like"/>
</dbReference>
<dbReference type="InterPro" id="IPR014001">
    <property type="entry name" value="Helicase_ATP-bd"/>
</dbReference>
<evidence type="ECO:0000256" key="7">
    <source>
        <dbReference type="ARBA" id="ARBA00022840"/>
    </source>
</evidence>
<dbReference type="EC" id="3.6.4.13" evidence="2"/>
<dbReference type="STRING" id="98765.A0A2R6S4G5"/>
<dbReference type="SMART" id="SM00490">
    <property type="entry name" value="HELICc"/>
    <property type="match status" value="1"/>
</dbReference>
<evidence type="ECO:0000256" key="5">
    <source>
        <dbReference type="ARBA" id="ARBA00022801"/>
    </source>
</evidence>
<dbReference type="SUPFAM" id="SSF52540">
    <property type="entry name" value="P-loop containing nucleoside triphosphate hydrolases"/>
    <property type="match status" value="1"/>
</dbReference>
<dbReference type="PROSITE" id="PS51192">
    <property type="entry name" value="HELICASE_ATP_BIND_1"/>
    <property type="match status" value="1"/>
</dbReference>
<dbReference type="Gene3D" id="3.40.50.300">
    <property type="entry name" value="P-loop containing nucleotide triphosphate hydrolases"/>
    <property type="match status" value="2"/>
</dbReference>
<feature type="domain" description="Helicase C-terminal" evidence="16">
    <location>
        <begin position="362"/>
        <end position="510"/>
    </location>
</feature>
<dbReference type="PANTHER" id="PTHR47959:SF15">
    <property type="entry name" value="RNA HELICASE"/>
    <property type="match status" value="1"/>
</dbReference>
<evidence type="ECO:0000256" key="13">
    <source>
        <dbReference type="RuleBase" id="RU000492"/>
    </source>
</evidence>
<evidence type="ECO:0000256" key="11">
    <source>
        <dbReference type="ARBA" id="ARBA00047984"/>
    </source>
</evidence>
<feature type="compositionally biased region" description="Basic and acidic residues" evidence="14">
    <location>
        <begin position="536"/>
        <end position="546"/>
    </location>
</feature>
<evidence type="ECO:0000256" key="8">
    <source>
        <dbReference type="ARBA" id="ARBA00022884"/>
    </source>
</evidence>
<evidence type="ECO:0000256" key="14">
    <source>
        <dbReference type="SAM" id="MobiDB-lite"/>
    </source>
</evidence>
<sequence>MEAFHLLSRGGAQFDKKRFKNDVQLFNKSKTLDKGKGVAKHTDGELPPELDFFKFTQGGPGKRKVECGADGRSPHKKAKVDEDDESDENSEEHEDEDEEQTASSSAPRQRVTAKGNNVPEHVKSFADLAKRYNLPSRLLSNIAQSGYKQPTGIQSHGVPILLESRDLAAISPTGTGKTLSYLLPTMALLGAPASSSQSDSGKGVRALILAPTRELAHQIHNECLKLAQGRKWRIVLFSRATASTLADKNVRDKVDIIISTPLRMVAAIQSGNLELSNVRHIVLDEADRMLDAEFLEQVQEVVASCTHPKVQKAVFSATLPANAEKIAMSMLHDPIRVVVGLKDTPLPLIAQSLTYVADDSSKLPTLLQYLSQPYNPPLLVFVSTQPRATSLAEELVLSGTPNVDCLHAGMTKKEREDAVSRMRKGESWVMVSTEVMARGMDFKGVREVINYDFPQSVQSYVHRIGRTGRAGREGKAITYFTDEDAPFLKTIANVILQSGSTVPEWMVKLPKPSKMKRREMGKVKRADAVNSARRVGRSEAIKKRDMIAGSKRRKGKDELSEVPKRDYLEKPRATDAGEMSE</sequence>
<feature type="region of interest" description="Disordered" evidence="14">
    <location>
        <begin position="529"/>
        <end position="581"/>
    </location>
</feature>